<comment type="caution">
    <text evidence="1">The sequence shown here is derived from an EMBL/GenBank/DDBJ whole genome shotgun (WGS) entry which is preliminary data.</text>
</comment>
<dbReference type="AlphaFoldDB" id="A0A1E3KEV8"/>
<sequence>MESLHHVKQKSVKLARVTALELKAIAKYFRYFMEVRDRYGIRIGVGGNEHVYTTDPKKAAYVATTTNHQSLTTIEAISAASTIIPPQVILPGKKIMSACTENDLPNLISCFEHDICTGASSHLRAYLSPVQQKCAQLLMIAEESRTWEEMKGNKHCQMS</sequence>
<dbReference type="EMBL" id="MEKH01000001">
    <property type="protein sequence ID" value="ODO11618.1"/>
    <property type="molecule type" value="Genomic_DNA"/>
</dbReference>
<accession>A0A1E3KEV8</accession>
<organism evidence="1 2">
    <name type="scientific">Cryptococcus amylolentus CBS 6273</name>
    <dbReference type="NCBI Taxonomy" id="1296118"/>
    <lineage>
        <taxon>Eukaryota</taxon>
        <taxon>Fungi</taxon>
        <taxon>Dikarya</taxon>
        <taxon>Basidiomycota</taxon>
        <taxon>Agaricomycotina</taxon>
        <taxon>Tremellomycetes</taxon>
        <taxon>Tremellales</taxon>
        <taxon>Cryptococcaceae</taxon>
        <taxon>Cryptococcus</taxon>
    </lineage>
</organism>
<name>A0A1E3KEV8_9TREE</name>
<evidence type="ECO:0000313" key="1">
    <source>
        <dbReference type="EMBL" id="ODO11618.1"/>
    </source>
</evidence>
<protein>
    <submittedName>
        <fullName evidence="1">Uncharacterized protein</fullName>
    </submittedName>
</protein>
<proteinExistence type="predicted"/>
<gene>
    <name evidence="1" type="ORF">I350_00402</name>
</gene>
<dbReference type="Proteomes" id="UP000095149">
    <property type="component" value="Unassembled WGS sequence"/>
</dbReference>
<evidence type="ECO:0000313" key="2">
    <source>
        <dbReference type="Proteomes" id="UP000095149"/>
    </source>
</evidence>
<reference evidence="1 2" key="1">
    <citation type="submission" date="2016-06" db="EMBL/GenBank/DDBJ databases">
        <title>Evolution of pathogenesis and genome organization in the Tremellales.</title>
        <authorList>
            <person name="Cuomo C."/>
            <person name="Litvintseva A."/>
            <person name="Heitman J."/>
            <person name="Chen Y."/>
            <person name="Sun S."/>
            <person name="Springer D."/>
            <person name="Dromer F."/>
            <person name="Young S."/>
            <person name="Zeng Q."/>
            <person name="Chapman S."/>
            <person name="Gujja S."/>
            <person name="Saif S."/>
            <person name="Birren B."/>
        </authorList>
    </citation>
    <scope>NUCLEOTIDE SEQUENCE [LARGE SCALE GENOMIC DNA]</scope>
    <source>
        <strain evidence="1 2">CBS 6273</strain>
    </source>
</reference>